<keyword evidence="3" id="KW-1003">Cell membrane</keyword>
<organism evidence="11">
    <name type="scientific">Trypanosoma brucei</name>
    <dbReference type="NCBI Taxonomy" id="5691"/>
    <lineage>
        <taxon>Eukaryota</taxon>
        <taxon>Discoba</taxon>
        <taxon>Euglenozoa</taxon>
        <taxon>Kinetoplastea</taxon>
        <taxon>Metakinetoplastina</taxon>
        <taxon>Trypanosomatida</taxon>
        <taxon>Trypanosomatidae</taxon>
        <taxon>Trypanosoma</taxon>
    </lineage>
</organism>
<accession>M4SWR7</accession>
<comment type="subcellular location">
    <subcellularLocation>
        <location evidence="2">Cell membrane</location>
        <topology evidence="2">Lipid-anchor</topology>
        <topology evidence="2">GPI-anchor</topology>
    </subcellularLocation>
</comment>
<evidence type="ECO:0000256" key="8">
    <source>
        <dbReference type="ARBA" id="ARBA00023288"/>
    </source>
</evidence>
<name>M4SWR7_9TRYP</name>
<dbReference type="AlphaFoldDB" id="M4SWR7"/>
<dbReference type="GO" id="GO:0005886">
    <property type="term" value="C:plasma membrane"/>
    <property type="evidence" value="ECO:0007669"/>
    <property type="project" value="UniProtKB-SubCell"/>
</dbReference>
<evidence type="ECO:0000256" key="2">
    <source>
        <dbReference type="ARBA" id="ARBA00004609"/>
    </source>
</evidence>
<reference evidence="11" key="1">
    <citation type="submission" date="2013-02" db="EMBL/GenBank/DDBJ databases">
        <authorList>
            <person name="Cross G.A.M."/>
            <person name="Kim H.-S."/>
            <person name="Wickstead B."/>
        </authorList>
    </citation>
    <scope>NUCLEOTIDE SEQUENCE</scope>
    <source>
        <strain evidence="11">Lister 427</strain>
    </source>
</reference>
<keyword evidence="8" id="KW-0449">Lipoprotein</keyword>
<dbReference type="EMBL" id="KC613078">
    <property type="protein sequence ID" value="AGH60509.1"/>
    <property type="molecule type" value="Genomic_DNA"/>
</dbReference>
<keyword evidence="6" id="KW-0472">Membrane</keyword>
<evidence type="ECO:0000313" key="11">
    <source>
        <dbReference type="EMBL" id="AGH60509.1"/>
    </source>
</evidence>
<comment type="function">
    <text evidence="1">VSG forms a coat on the surface of the parasite. The trypanosome evades the immune response of the host by expressing a series of antigenically distinct VSGs from an estimated 1000 VSG genes.</text>
</comment>
<keyword evidence="5 9" id="KW-0732">Signal</keyword>
<evidence type="ECO:0000256" key="9">
    <source>
        <dbReference type="SAM" id="SignalP"/>
    </source>
</evidence>
<sequence length="356" mass="36559">MLIVAVTLAISRLQVGCKAAGPTKGENKKIFGLLRAIVKATDEEEPKVQLTQTAAEAAANAPHLALYLKQPAAIQQLASLAKQRKLDALEVANASPPCKADKLAACKAAAVYFSNLPEAQQATLAAAAADERGFKTINNTTAMALVAAAAKSGPPAGAPATATATYLLLTAVYSTEASSKAAKLLGTGSTRQHHCGTGQSAVGASATQTIAATIGCLCASNGSHDNNKGCYETKTGQQTWSKDASIADWQTIVKNCQKVVEKQPQLTTGNLHAIHKGIATDLYTAKGKTPAVGFLGYKKHSGAAGCGGGDSKNTGACASFATSSTQVAPPTWLDLIPQAATAIDENAGNEYRTFFV</sequence>
<proteinExistence type="predicted"/>
<evidence type="ECO:0000256" key="1">
    <source>
        <dbReference type="ARBA" id="ARBA00002523"/>
    </source>
</evidence>
<evidence type="ECO:0000256" key="6">
    <source>
        <dbReference type="ARBA" id="ARBA00023136"/>
    </source>
</evidence>
<evidence type="ECO:0000256" key="4">
    <source>
        <dbReference type="ARBA" id="ARBA00022622"/>
    </source>
</evidence>
<reference evidence="11" key="2">
    <citation type="journal article" date="2014" name="Mol. Biochem. Parasitol.">
        <title>Capturing the variant surface glycoprotein repertoire (the VSGnome) of Trypanosoma brucei Lister 427.</title>
        <authorList>
            <person name="Cross G.A."/>
            <person name="Kim H.S."/>
            <person name="Wickstead B."/>
        </authorList>
    </citation>
    <scope>NUCLEOTIDE SEQUENCE</scope>
    <source>
        <strain evidence="11">Lister 427</strain>
    </source>
</reference>
<feature type="domain" description="Trypanosome variant surface glycoprotein B-type N-terminal" evidence="10">
    <location>
        <begin position="16"/>
        <end position="347"/>
    </location>
</feature>
<evidence type="ECO:0000256" key="7">
    <source>
        <dbReference type="ARBA" id="ARBA00023180"/>
    </source>
</evidence>
<dbReference type="VEuPathDB" id="TriTrypDB:Tb927.11.18470"/>
<feature type="chain" id="PRO_5004058482" evidence="9">
    <location>
        <begin position="20"/>
        <end position="356"/>
    </location>
</feature>
<keyword evidence="4" id="KW-0336">GPI-anchor</keyword>
<keyword evidence="7" id="KW-0325">Glycoprotein</keyword>
<dbReference type="GO" id="GO:0098552">
    <property type="term" value="C:side of membrane"/>
    <property type="evidence" value="ECO:0007669"/>
    <property type="project" value="UniProtKB-KW"/>
</dbReference>
<evidence type="ECO:0000256" key="3">
    <source>
        <dbReference type="ARBA" id="ARBA00022475"/>
    </source>
</evidence>
<evidence type="ECO:0000256" key="5">
    <source>
        <dbReference type="ARBA" id="ARBA00022729"/>
    </source>
</evidence>
<dbReference type="InterPro" id="IPR025932">
    <property type="entry name" value="Trypano_VSG_B_N_dom"/>
</dbReference>
<feature type="signal peptide" evidence="9">
    <location>
        <begin position="1"/>
        <end position="19"/>
    </location>
</feature>
<protein>
    <submittedName>
        <fullName evidence="11">Variant surface glycoprotein 1587</fullName>
    </submittedName>
</protein>
<evidence type="ECO:0000259" key="10">
    <source>
        <dbReference type="Pfam" id="PF13206"/>
    </source>
</evidence>
<dbReference type="Pfam" id="PF13206">
    <property type="entry name" value="VSG_B"/>
    <property type="match status" value="1"/>
</dbReference>
<dbReference type="VEuPathDB" id="TriTrypDB:Tb427_000040000"/>